<comment type="subcellular location">
    <subcellularLocation>
        <location evidence="1 10">Cell outer membrane</location>
        <topology evidence="1 10">Multi-pass membrane protein</topology>
    </subcellularLocation>
</comment>
<keyword evidence="2 10" id="KW-0813">Transport</keyword>
<evidence type="ECO:0000256" key="1">
    <source>
        <dbReference type="ARBA" id="ARBA00004571"/>
    </source>
</evidence>
<feature type="signal peptide" evidence="12">
    <location>
        <begin position="1"/>
        <end position="24"/>
    </location>
</feature>
<keyword evidence="15" id="KW-0675">Receptor</keyword>
<evidence type="ECO:0000256" key="6">
    <source>
        <dbReference type="ARBA" id="ARBA00023065"/>
    </source>
</evidence>
<evidence type="ECO:0000256" key="4">
    <source>
        <dbReference type="ARBA" id="ARBA00022692"/>
    </source>
</evidence>
<dbReference type="Gene3D" id="2.40.170.20">
    <property type="entry name" value="TonB-dependent receptor, beta-barrel domain"/>
    <property type="match status" value="1"/>
</dbReference>
<evidence type="ECO:0000256" key="11">
    <source>
        <dbReference type="RuleBase" id="RU003357"/>
    </source>
</evidence>
<protein>
    <submittedName>
        <fullName evidence="15">TonB-dependent receptor</fullName>
    </submittedName>
</protein>
<gene>
    <name evidence="15" type="ORF">RM552_00840</name>
</gene>
<evidence type="ECO:0000256" key="12">
    <source>
        <dbReference type="SAM" id="SignalP"/>
    </source>
</evidence>
<dbReference type="InterPro" id="IPR012910">
    <property type="entry name" value="Plug_dom"/>
</dbReference>
<reference evidence="15 16" key="1">
    <citation type="submission" date="2023-09" db="EMBL/GenBank/DDBJ databases">
        <authorList>
            <person name="Rey-Velasco X."/>
        </authorList>
    </citation>
    <scope>NUCLEOTIDE SEQUENCE [LARGE SCALE GENOMIC DNA]</scope>
    <source>
        <strain evidence="15 16">P117</strain>
    </source>
</reference>
<dbReference type="Pfam" id="PF00593">
    <property type="entry name" value="TonB_dep_Rec_b-barrel"/>
    <property type="match status" value="1"/>
</dbReference>
<keyword evidence="9 10" id="KW-0998">Cell outer membrane</keyword>
<evidence type="ECO:0000256" key="7">
    <source>
        <dbReference type="ARBA" id="ARBA00023077"/>
    </source>
</evidence>
<sequence>MFLYKAVPACVIFTTTLAYTCAHAHVQEPTLLEENANDIEKISIVGFRDKLPTPLIAGSVNVIDETQILAAGAISIVDLLRTLPSVNISQSGPIGSLSEIRLRGSESNHVMVLVDGVEINDTGQGGLVDLSHILLTNIERIEVLRGPQSALWGSSAIAGVISITSKQASSEENKGQVKLGWGNRNTSQISAHASQIIDKLSIAMNLNMLNTNGENISREGSEKDGYSNTSLYSKLAYRFDNYNQLRGTIRYLDYENDFDATDFSTGLLADANNKTQGEQISLGLDWEFAPSTEDAGQPFYSQLLTAQYSKQSNDNFSEGIFNGSTKGEKLRILWNNRFQFSGDNSLNLGLESVEENFEQVGIISFGDPNQTQDNFSYSFVSNGQYALSDAMNVSLSYRYDNNDEFDNASSYRIGATYQINNHWRAFISNGTAVNNPTFTERFGFFPQTFLGNPDLEPEQQESVELGLTWSGAFFGGYLGGWLGKNNELQLAWFKATLQNEILGFVFDANSGQFTAQNADINSTREGFEVSLNGEIDTFKNGASVNWKAHYSYLDASENSQAELRRSPHSGSVNISYINNTHQFYLQADYTGSRLDRFFPPFPEPSVVIGLQSYWLLSANYIFTYNRYVNFNVRLSNILNEKYEDVIGFSGESSRVMLSASYRW</sequence>
<accession>A0ABU2ZL82</accession>
<dbReference type="Proteomes" id="UP001253545">
    <property type="component" value="Unassembled WGS sequence"/>
</dbReference>
<keyword evidence="8 10" id="KW-0472">Membrane</keyword>
<dbReference type="PROSITE" id="PS52016">
    <property type="entry name" value="TONB_DEPENDENT_REC_3"/>
    <property type="match status" value="1"/>
</dbReference>
<dbReference type="Pfam" id="PF07715">
    <property type="entry name" value="Plug"/>
    <property type="match status" value="1"/>
</dbReference>
<dbReference type="EMBL" id="JAVRHX010000001">
    <property type="protein sequence ID" value="MDT0593385.1"/>
    <property type="molecule type" value="Genomic_DNA"/>
</dbReference>
<keyword evidence="7 11" id="KW-0798">TonB box</keyword>
<evidence type="ECO:0000313" key="16">
    <source>
        <dbReference type="Proteomes" id="UP001253545"/>
    </source>
</evidence>
<comment type="similarity">
    <text evidence="10 11">Belongs to the TonB-dependent receptor family.</text>
</comment>
<evidence type="ECO:0000259" key="13">
    <source>
        <dbReference type="Pfam" id="PF00593"/>
    </source>
</evidence>
<proteinExistence type="inferred from homology"/>
<dbReference type="InterPro" id="IPR000531">
    <property type="entry name" value="Beta-barrel_TonB"/>
</dbReference>
<evidence type="ECO:0000256" key="2">
    <source>
        <dbReference type="ARBA" id="ARBA00022448"/>
    </source>
</evidence>
<keyword evidence="4 10" id="KW-0812">Transmembrane</keyword>
<dbReference type="InterPro" id="IPR036942">
    <property type="entry name" value="Beta-barrel_TonB_sf"/>
</dbReference>
<comment type="caution">
    <text evidence="15">The sequence shown here is derived from an EMBL/GenBank/DDBJ whole genome shotgun (WGS) entry which is preliminary data.</text>
</comment>
<evidence type="ECO:0000256" key="8">
    <source>
        <dbReference type="ARBA" id="ARBA00023136"/>
    </source>
</evidence>
<feature type="domain" description="TonB-dependent receptor plug" evidence="14">
    <location>
        <begin position="57"/>
        <end position="160"/>
    </location>
</feature>
<dbReference type="SUPFAM" id="SSF56935">
    <property type="entry name" value="Porins"/>
    <property type="match status" value="1"/>
</dbReference>
<keyword evidence="5 12" id="KW-0732">Signal</keyword>
<organism evidence="15 16">
    <name type="scientific">Glaciecola petra</name>
    <dbReference type="NCBI Taxonomy" id="3075602"/>
    <lineage>
        <taxon>Bacteria</taxon>
        <taxon>Pseudomonadati</taxon>
        <taxon>Pseudomonadota</taxon>
        <taxon>Gammaproteobacteria</taxon>
        <taxon>Alteromonadales</taxon>
        <taxon>Alteromonadaceae</taxon>
        <taxon>Glaciecola</taxon>
    </lineage>
</organism>
<evidence type="ECO:0000259" key="14">
    <source>
        <dbReference type="Pfam" id="PF07715"/>
    </source>
</evidence>
<feature type="chain" id="PRO_5045646554" evidence="12">
    <location>
        <begin position="25"/>
        <end position="663"/>
    </location>
</feature>
<keyword evidence="6" id="KW-0406">Ion transport</keyword>
<dbReference type="InterPro" id="IPR037066">
    <property type="entry name" value="Plug_dom_sf"/>
</dbReference>
<dbReference type="Gene3D" id="2.170.130.10">
    <property type="entry name" value="TonB-dependent receptor, plug domain"/>
    <property type="match status" value="1"/>
</dbReference>
<name>A0ABU2ZL82_9ALTE</name>
<dbReference type="RefSeq" id="WP_311366906.1">
    <property type="nucleotide sequence ID" value="NZ_JAVRHX010000001.1"/>
</dbReference>
<dbReference type="CDD" id="cd01347">
    <property type="entry name" value="ligand_gated_channel"/>
    <property type="match status" value="1"/>
</dbReference>
<evidence type="ECO:0000256" key="5">
    <source>
        <dbReference type="ARBA" id="ARBA00022729"/>
    </source>
</evidence>
<evidence type="ECO:0000313" key="15">
    <source>
        <dbReference type="EMBL" id="MDT0593385.1"/>
    </source>
</evidence>
<keyword evidence="16" id="KW-1185">Reference proteome</keyword>
<dbReference type="PANTHER" id="PTHR30069:SF53">
    <property type="entry name" value="COLICIN I RECEPTOR-RELATED"/>
    <property type="match status" value="1"/>
</dbReference>
<dbReference type="InterPro" id="IPR039426">
    <property type="entry name" value="TonB-dep_rcpt-like"/>
</dbReference>
<dbReference type="PANTHER" id="PTHR30069">
    <property type="entry name" value="TONB-DEPENDENT OUTER MEMBRANE RECEPTOR"/>
    <property type="match status" value="1"/>
</dbReference>
<feature type="domain" description="TonB-dependent receptor-like beta-barrel" evidence="13">
    <location>
        <begin position="229"/>
        <end position="636"/>
    </location>
</feature>
<evidence type="ECO:0000256" key="9">
    <source>
        <dbReference type="ARBA" id="ARBA00023237"/>
    </source>
</evidence>
<keyword evidence="3 10" id="KW-1134">Transmembrane beta strand</keyword>
<evidence type="ECO:0000256" key="3">
    <source>
        <dbReference type="ARBA" id="ARBA00022452"/>
    </source>
</evidence>
<evidence type="ECO:0000256" key="10">
    <source>
        <dbReference type="PROSITE-ProRule" id="PRU01360"/>
    </source>
</evidence>